<dbReference type="GO" id="GO:0005737">
    <property type="term" value="C:cytoplasm"/>
    <property type="evidence" value="ECO:0007669"/>
    <property type="project" value="TreeGrafter"/>
</dbReference>
<dbReference type="InterPro" id="IPR021133">
    <property type="entry name" value="HEAT_type_2"/>
</dbReference>
<accession>A0A131YIY0</accession>
<feature type="repeat" description="HEAT" evidence="2">
    <location>
        <begin position="419"/>
        <end position="455"/>
    </location>
</feature>
<protein>
    <submittedName>
        <fullName evidence="3">Uncharacterized protein</fullName>
    </submittedName>
</protein>
<dbReference type="PROSITE" id="PS50077">
    <property type="entry name" value="HEAT_REPEAT"/>
    <property type="match status" value="1"/>
</dbReference>
<dbReference type="InterPro" id="IPR051023">
    <property type="entry name" value="PP2A_Regulatory_Subunit_A"/>
</dbReference>
<reference evidence="3" key="1">
    <citation type="journal article" date="2016" name="Ticks Tick Borne Dis.">
        <title>De novo assembly and annotation of the salivary gland transcriptome of Rhipicephalus appendiculatus male and female ticks during blood feeding.</title>
        <authorList>
            <person name="de Castro M.H."/>
            <person name="de Klerk D."/>
            <person name="Pienaar R."/>
            <person name="Latif A.A."/>
            <person name="Rees D.J."/>
            <person name="Mans B.J."/>
        </authorList>
    </citation>
    <scope>NUCLEOTIDE SEQUENCE</scope>
    <source>
        <tissue evidence="3">Salivary glands</tissue>
    </source>
</reference>
<dbReference type="Gene3D" id="1.25.10.10">
    <property type="entry name" value="Leucine-rich Repeat Variant"/>
    <property type="match status" value="2"/>
</dbReference>
<proteinExistence type="predicted"/>
<evidence type="ECO:0000256" key="1">
    <source>
        <dbReference type="ARBA" id="ARBA00022737"/>
    </source>
</evidence>
<organism evidence="3">
    <name type="scientific">Rhipicephalus appendiculatus</name>
    <name type="common">Brown ear tick</name>
    <dbReference type="NCBI Taxonomy" id="34631"/>
    <lineage>
        <taxon>Eukaryota</taxon>
        <taxon>Metazoa</taxon>
        <taxon>Ecdysozoa</taxon>
        <taxon>Arthropoda</taxon>
        <taxon>Chelicerata</taxon>
        <taxon>Arachnida</taxon>
        <taxon>Acari</taxon>
        <taxon>Parasitiformes</taxon>
        <taxon>Ixodida</taxon>
        <taxon>Ixodoidea</taxon>
        <taxon>Ixodidae</taxon>
        <taxon>Rhipicephalinae</taxon>
        <taxon>Rhipicephalus</taxon>
        <taxon>Rhipicephalus</taxon>
    </lineage>
</organism>
<dbReference type="InterPro" id="IPR016024">
    <property type="entry name" value="ARM-type_fold"/>
</dbReference>
<evidence type="ECO:0000256" key="2">
    <source>
        <dbReference type="PROSITE-ProRule" id="PRU00103"/>
    </source>
</evidence>
<name>A0A131YIY0_RHIAP</name>
<evidence type="ECO:0000313" key="3">
    <source>
        <dbReference type="EMBL" id="JAP79254.1"/>
    </source>
</evidence>
<dbReference type="EMBL" id="GEDV01009303">
    <property type="protein sequence ID" value="JAP79254.1"/>
    <property type="molecule type" value="Transcribed_RNA"/>
</dbReference>
<dbReference type="AlphaFoldDB" id="A0A131YIY0"/>
<dbReference type="InterPro" id="IPR011989">
    <property type="entry name" value="ARM-like"/>
</dbReference>
<dbReference type="Pfam" id="PF13513">
    <property type="entry name" value="HEAT_EZ"/>
    <property type="match status" value="1"/>
</dbReference>
<keyword evidence="1" id="KW-0677">Repeat</keyword>
<dbReference type="PANTHER" id="PTHR10648">
    <property type="entry name" value="SERINE/THREONINE-PROTEIN PHOSPHATASE PP2A 65 KDA REGULATORY SUBUNIT"/>
    <property type="match status" value="1"/>
</dbReference>
<sequence>MSVEPLKLLCSPTSLERDRGYQEAQRYLTTAQSADVSVFEAAVLAKLQQSDKCTWESKIGALLGAKAIVEHRRSSQQASNEAFDESVARVCISLVTDPSVNVRLEAGQVLGTLCAVDGVKLYAKYHKDLMRFIETYLDKDPSECGSLQEEMKSETSGVSSDGSSAAKVLLNTVGWRHLETSMKCLQFVIDGCGASFEEFVDNTLLELLCRTVKHVSRFVRETTFCVISSLITCCSATGSKSPFTVNHYGPRISKCLALGLADNWSQVRLAASEATRKFLLSFTEKERELFFPDLLPQMCLNRYYTADGVRIYSQETWRRIAKTEGRELVQRHINGVVDYYISQAAAENHAVREAACACIAELASKIAHDVVRPHVSRLFQTLLVCFRDPSWAVRDAACLACGNFMLCYPEESKASLKTVYPLFFNNLQDCIPSVRQGAAAALANVVRAYGQEAFQVVKPKITEGLAGVAKQPAETLHYRDIQGWGSGCGTSATPNIKAIKKLHDNDPVLHTDQPVYSCENLTPRSGLPTDWNYRKPSEPWELADGCIHLISELSQVPQVSTSVAEFLPALSEASRHRHYVHHVVLLETLCSQLPNIVKGVGKRAFKMHIELFFEPIFYSLNCENALTSSAASQCLNQLASLFGPSILRARVEQWNPRYLEQLDANLHIAGL</sequence>
<dbReference type="GO" id="GO:0019888">
    <property type="term" value="F:protein phosphatase regulator activity"/>
    <property type="evidence" value="ECO:0007669"/>
    <property type="project" value="TreeGrafter"/>
</dbReference>
<dbReference type="SUPFAM" id="SSF48371">
    <property type="entry name" value="ARM repeat"/>
    <property type="match status" value="1"/>
</dbReference>